<dbReference type="InterPro" id="IPR036188">
    <property type="entry name" value="FAD/NAD-bd_sf"/>
</dbReference>
<dbReference type="RefSeq" id="XP_007317709.1">
    <property type="nucleotide sequence ID" value="XM_007317647.1"/>
</dbReference>
<accession>F8NTB5</accession>
<protein>
    <recommendedName>
        <fullName evidence="3">FAD-binding domain-containing protein</fullName>
    </recommendedName>
</protein>
<dbReference type="OrthoDB" id="10051892at2759"/>
<reference evidence="2" key="1">
    <citation type="journal article" date="2011" name="Science">
        <title>The plant cell wall-decomposing machinery underlies the functional diversity of forest fungi.</title>
        <authorList>
            <person name="Eastwood D.C."/>
            <person name="Floudas D."/>
            <person name="Binder M."/>
            <person name="Majcherczyk A."/>
            <person name="Schneider P."/>
            <person name="Aerts A."/>
            <person name="Asiegbu F.O."/>
            <person name="Baker S.E."/>
            <person name="Barry K."/>
            <person name="Bendiksby M."/>
            <person name="Blumentritt M."/>
            <person name="Coutinho P.M."/>
            <person name="Cullen D."/>
            <person name="de Vries R.P."/>
            <person name="Gathman A."/>
            <person name="Goodell B."/>
            <person name="Henrissat B."/>
            <person name="Ihrmark K."/>
            <person name="Kauserud H."/>
            <person name="Kohler A."/>
            <person name="LaButti K."/>
            <person name="Lapidus A."/>
            <person name="Lavin J.L."/>
            <person name="Lee Y.-H."/>
            <person name="Lindquist E."/>
            <person name="Lilly W."/>
            <person name="Lucas S."/>
            <person name="Morin E."/>
            <person name="Murat C."/>
            <person name="Oguiza J.A."/>
            <person name="Park J."/>
            <person name="Pisabarro A.G."/>
            <person name="Riley R."/>
            <person name="Rosling A."/>
            <person name="Salamov A."/>
            <person name="Schmidt O."/>
            <person name="Schmutz J."/>
            <person name="Skrede I."/>
            <person name="Stenlid J."/>
            <person name="Wiebenga A."/>
            <person name="Xie X."/>
            <person name="Kuees U."/>
            <person name="Hibbett D.S."/>
            <person name="Hoffmeister D."/>
            <person name="Hoegberg N."/>
            <person name="Martin F."/>
            <person name="Grigoriev I.V."/>
            <person name="Watkinson S.C."/>
        </authorList>
    </citation>
    <scope>NUCLEOTIDE SEQUENCE [LARGE SCALE GENOMIC DNA]</scope>
    <source>
        <strain evidence="2">S7.9</strain>
    </source>
</reference>
<dbReference type="GeneID" id="18818986"/>
<dbReference type="SUPFAM" id="SSF51905">
    <property type="entry name" value="FAD/NAD(P)-binding domain"/>
    <property type="match status" value="1"/>
</dbReference>
<dbReference type="AlphaFoldDB" id="F8NTB5"/>
<dbReference type="HOGENOM" id="CLU_025587_0_0_1"/>
<proteinExistence type="predicted"/>
<evidence type="ECO:0008006" key="3">
    <source>
        <dbReference type="Google" id="ProtNLM"/>
    </source>
</evidence>
<gene>
    <name evidence="1" type="ORF">SERLADRAFT_465967</name>
</gene>
<sequence>MALSRDIYEPLLRRLVLCRFSNIKQITGSVIAVQPTTDNWERLGSVSVQSGDVTTTYGAALVIDCSGRASSGYRWFKDTPVDTKQSDTPSGYLPYADLALSYDHKLGSATCEFIVPANFLETIGCPIDRSSSNLYVSIPDYKQDGRAIVIALREHNRLQISFGGYDIREKMTTVGDVRTFFSEMVLHEPLPEWVSNLLDEVEEKQYPPSIWTWRVPPSTYIQYHRAAKLPCNFIAIGDSVLTLNPVPGQGCTKACIEAVTLNSLLKSVREVDAIGNIVIPSGFSNKFFRSQLYRTGRLWDSNRASDYGYETVVPVKGDDHSFGKDQREFIHGKLLPMIITDDETSTIFWAVSAFLEAPTEMMFPSFLFKVWWNSTKARLFSS</sequence>
<dbReference type="Proteomes" id="UP000008064">
    <property type="component" value="Unassembled WGS sequence"/>
</dbReference>
<organism evidence="2">
    <name type="scientific">Serpula lacrymans var. lacrymans (strain S7.9)</name>
    <name type="common">Dry rot fungus</name>
    <dbReference type="NCBI Taxonomy" id="578457"/>
    <lineage>
        <taxon>Eukaryota</taxon>
        <taxon>Fungi</taxon>
        <taxon>Dikarya</taxon>
        <taxon>Basidiomycota</taxon>
        <taxon>Agaricomycotina</taxon>
        <taxon>Agaricomycetes</taxon>
        <taxon>Agaricomycetidae</taxon>
        <taxon>Boletales</taxon>
        <taxon>Coniophorineae</taxon>
        <taxon>Serpulaceae</taxon>
        <taxon>Serpula</taxon>
    </lineage>
</organism>
<evidence type="ECO:0000313" key="2">
    <source>
        <dbReference type="Proteomes" id="UP000008064"/>
    </source>
</evidence>
<name>F8NTB5_SERL9</name>
<evidence type="ECO:0000313" key="1">
    <source>
        <dbReference type="EMBL" id="EGO25587.1"/>
    </source>
</evidence>
<dbReference type="KEGG" id="sla:SERLADRAFT_465967"/>
<dbReference type="EMBL" id="GL945433">
    <property type="protein sequence ID" value="EGO25587.1"/>
    <property type="molecule type" value="Genomic_DNA"/>
</dbReference>